<feature type="transmembrane region" description="Helical" evidence="1">
    <location>
        <begin position="57"/>
        <end position="74"/>
    </location>
</feature>
<organism evidence="3 4">
    <name type="scientific">Algoriphagus alkaliphilus</name>
    <dbReference type="NCBI Taxonomy" id="279824"/>
    <lineage>
        <taxon>Bacteria</taxon>
        <taxon>Pseudomonadati</taxon>
        <taxon>Bacteroidota</taxon>
        <taxon>Cytophagia</taxon>
        <taxon>Cytophagales</taxon>
        <taxon>Cyclobacteriaceae</taxon>
        <taxon>Algoriphagus</taxon>
    </lineage>
</organism>
<accession>A0A1G5VMJ1</accession>
<evidence type="ECO:0000259" key="2">
    <source>
        <dbReference type="Pfam" id="PF04892"/>
    </source>
</evidence>
<dbReference type="PANTHER" id="PTHR28008">
    <property type="entry name" value="DOMAIN PROTEIN, PUTATIVE (AFU_ORTHOLOGUE AFUA_3G10980)-RELATED"/>
    <property type="match status" value="1"/>
</dbReference>
<keyword evidence="1" id="KW-0472">Membrane</keyword>
<evidence type="ECO:0000313" key="3">
    <source>
        <dbReference type="EMBL" id="SDA47121.1"/>
    </source>
</evidence>
<feature type="domain" description="VanZ-like" evidence="2">
    <location>
        <begin position="52"/>
        <end position="104"/>
    </location>
</feature>
<dbReference type="EMBL" id="FMXE01000004">
    <property type="protein sequence ID" value="SDA47121.1"/>
    <property type="molecule type" value="Genomic_DNA"/>
</dbReference>
<dbReference type="AlphaFoldDB" id="A0A1G5VMJ1"/>
<dbReference type="Pfam" id="PF04892">
    <property type="entry name" value="VanZ"/>
    <property type="match status" value="1"/>
</dbReference>
<keyword evidence="1" id="KW-0812">Transmembrane</keyword>
<dbReference type="PANTHER" id="PTHR28008:SF1">
    <property type="entry name" value="DOMAIN PROTEIN, PUTATIVE (AFU_ORTHOLOGUE AFUA_3G10980)-RELATED"/>
    <property type="match status" value="1"/>
</dbReference>
<dbReference type="STRING" id="279824.SAMN03080617_00573"/>
<evidence type="ECO:0000313" key="4">
    <source>
        <dbReference type="Proteomes" id="UP000198756"/>
    </source>
</evidence>
<protein>
    <submittedName>
        <fullName evidence="3">VanZ like family protein</fullName>
    </submittedName>
</protein>
<keyword evidence="4" id="KW-1185">Reference proteome</keyword>
<dbReference type="Proteomes" id="UP000198756">
    <property type="component" value="Unassembled WGS sequence"/>
</dbReference>
<gene>
    <name evidence="3" type="ORF">SAMN03080617_00573</name>
</gene>
<feature type="transmembrane region" description="Helical" evidence="1">
    <location>
        <begin position="27"/>
        <end position="45"/>
    </location>
</feature>
<evidence type="ECO:0000256" key="1">
    <source>
        <dbReference type="SAM" id="Phobius"/>
    </source>
</evidence>
<keyword evidence="1" id="KW-1133">Transmembrane helix</keyword>
<feature type="transmembrane region" description="Helical" evidence="1">
    <location>
        <begin position="86"/>
        <end position="104"/>
    </location>
</feature>
<dbReference type="InterPro" id="IPR006976">
    <property type="entry name" value="VanZ-like"/>
</dbReference>
<dbReference type="NCBIfam" id="NF037970">
    <property type="entry name" value="vanZ_1"/>
    <property type="match status" value="1"/>
</dbReference>
<proteinExistence type="predicted"/>
<reference evidence="4" key="1">
    <citation type="submission" date="2016-10" db="EMBL/GenBank/DDBJ databases">
        <authorList>
            <person name="Varghese N."/>
            <person name="Submissions S."/>
        </authorList>
    </citation>
    <scope>NUCLEOTIDE SEQUENCE [LARGE SCALE GENOMIC DNA]</scope>
    <source>
        <strain evidence="4">DSM 22703</strain>
    </source>
</reference>
<sequence length="114" mass="13019">MIVLAFAMLTPGTKFPETDLFDFQDKAVHIILFLIQGYLWSGVGIDKNEVSSKNPKIWRNFILFGVLVGIGFEYLQQFISYRSFELMDMIANALGAGLGLLGYLKWPYIKYILD</sequence>
<name>A0A1G5VMJ1_9BACT</name>